<dbReference type="RefSeq" id="WP_076598670.1">
    <property type="nucleotide sequence ID" value="NZ_CP046976.1"/>
</dbReference>
<dbReference type="Proteomes" id="UP000186292">
    <property type="component" value="Unassembled WGS sequence"/>
</dbReference>
<protein>
    <submittedName>
        <fullName evidence="1">Uncharacterized protein</fullName>
    </submittedName>
</protein>
<dbReference type="STRING" id="1161099.SAMN05444817_10328"/>
<sequence>MKDQDPSTETQHALELKLNGEMGAIDAKTVVDGLELLRKLVGSFTPGRGPVKMASLRSGSAVTGVVATPEVETTILRAIDSIRDHKEMPSNWSSKQATLLQDLAKLSNRSGVDSTELSGSSSLRVTQLDSALLASIQEAMKKTPISIGSVVGTLYSYQVSAKGLSAKMRDSLTNEDVRVLFDEDLDEAIRSNLRGLVEVSGVLKRHPETNAPEEISAKSVEALPIKTVPVSGRGIWRRLKEEGTTAQDMMRALRSEGTNAHGS</sequence>
<dbReference type="EMBL" id="FTOF01000003">
    <property type="protein sequence ID" value="SIS42623.1"/>
    <property type="molecule type" value="Genomic_DNA"/>
</dbReference>
<accession>A0A1N7IZU3</accession>
<name>A0A1N7IZU3_9CORY</name>
<organism evidence="1 2">
    <name type="scientific">Corynebacterium appendicis CIP 107643</name>
    <dbReference type="NCBI Taxonomy" id="1161099"/>
    <lineage>
        <taxon>Bacteria</taxon>
        <taxon>Bacillati</taxon>
        <taxon>Actinomycetota</taxon>
        <taxon>Actinomycetes</taxon>
        <taxon>Mycobacteriales</taxon>
        <taxon>Corynebacteriaceae</taxon>
        <taxon>Corynebacterium</taxon>
    </lineage>
</organism>
<dbReference type="AlphaFoldDB" id="A0A1N7IZU3"/>
<evidence type="ECO:0000313" key="1">
    <source>
        <dbReference type="EMBL" id="SIS42623.1"/>
    </source>
</evidence>
<proteinExistence type="predicted"/>
<keyword evidence="2" id="KW-1185">Reference proteome</keyword>
<gene>
    <name evidence="1" type="ORF">SAMN05444817_10328</name>
</gene>
<evidence type="ECO:0000313" key="2">
    <source>
        <dbReference type="Proteomes" id="UP000186292"/>
    </source>
</evidence>
<reference evidence="2" key="1">
    <citation type="submission" date="2017-01" db="EMBL/GenBank/DDBJ databases">
        <authorList>
            <person name="Varghese N."/>
            <person name="Submissions S."/>
        </authorList>
    </citation>
    <scope>NUCLEOTIDE SEQUENCE [LARGE SCALE GENOMIC DNA]</scope>
    <source>
        <strain evidence="2">DSM 44531</strain>
    </source>
</reference>